<evidence type="ECO:0000313" key="2">
    <source>
        <dbReference type="EMBL" id="GMF19648.1"/>
    </source>
</evidence>
<reference evidence="2" key="1">
    <citation type="submission" date="2023-04" db="EMBL/GenBank/DDBJ databases">
        <title>Phytophthora fragariaefolia NBRC 109709.</title>
        <authorList>
            <person name="Ichikawa N."/>
            <person name="Sato H."/>
            <person name="Tonouchi N."/>
        </authorList>
    </citation>
    <scope>NUCLEOTIDE SEQUENCE</scope>
    <source>
        <strain evidence="2">NBRC 109709</strain>
    </source>
</reference>
<accession>A0A9W6WW20</accession>
<evidence type="ECO:0000256" key="1">
    <source>
        <dbReference type="SAM" id="MobiDB-lite"/>
    </source>
</evidence>
<gene>
    <name evidence="2" type="ORF">Pfra01_000211000</name>
</gene>
<dbReference type="OrthoDB" id="128547at2759"/>
<dbReference type="EMBL" id="BSXT01000169">
    <property type="protein sequence ID" value="GMF19648.1"/>
    <property type="molecule type" value="Genomic_DNA"/>
</dbReference>
<name>A0A9W6WW20_9STRA</name>
<feature type="compositionally biased region" description="Basic and acidic residues" evidence="1">
    <location>
        <begin position="1"/>
        <end position="12"/>
    </location>
</feature>
<feature type="region of interest" description="Disordered" evidence="1">
    <location>
        <begin position="1"/>
        <end position="25"/>
    </location>
</feature>
<feature type="region of interest" description="Disordered" evidence="1">
    <location>
        <begin position="63"/>
        <end position="91"/>
    </location>
</feature>
<dbReference type="AlphaFoldDB" id="A0A9W6WW20"/>
<comment type="caution">
    <text evidence="2">The sequence shown here is derived from an EMBL/GenBank/DDBJ whole genome shotgun (WGS) entry which is preliminary data.</text>
</comment>
<dbReference type="Proteomes" id="UP001165121">
    <property type="component" value="Unassembled WGS sequence"/>
</dbReference>
<protein>
    <submittedName>
        <fullName evidence="2">Unnamed protein product</fullName>
    </submittedName>
</protein>
<sequence>MQDGRTPVDEKSGPAAVVRSLKKRSVDGKSKVSHVEFLKRLHLELIQLHEEDWAQLLRKRDLQPTPTKRRQDGADHIPFQTNEWRKGNSEATRKRRQRACKVCSVLKPPSTLRGGETTYYCGACKLKTASKIAETHESRRDDYLQQYLA</sequence>
<proteinExistence type="predicted"/>
<organism evidence="2 3">
    <name type="scientific">Phytophthora fragariaefolia</name>
    <dbReference type="NCBI Taxonomy" id="1490495"/>
    <lineage>
        <taxon>Eukaryota</taxon>
        <taxon>Sar</taxon>
        <taxon>Stramenopiles</taxon>
        <taxon>Oomycota</taxon>
        <taxon>Peronosporomycetes</taxon>
        <taxon>Peronosporales</taxon>
        <taxon>Peronosporaceae</taxon>
        <taxon>Phytophthora</taxon>
    </lineage>
</organism>
<evidence type="ECO:0000313" key="3">
    <source>
        <dbReference type="Proteomes" id="UP001165121"/>
    </source>
</evidence>
<keyword evidence="3" id="KW-1185">Reference proteome</keyword>